<gene>
    <name evidence="9" type="ORF">FCS05_04135</name>
</gene>
<evidence type="ECO:0000256" key="1">
    <source>
        <dbReference type="ARBA" id="ARBA00004651"/>
    </source>
</evidence>
<evidence type="ECO:0000313" key="9">
    <source>
        <dbReference type="EMBL" id="TLK31044.1"/>
    </source>
</evidence>
<feature type="transmembrane region" description="Helical" evidence="7">
    <location>
        <begin position="152"/>
        <end position="169"/>
    </location>
</feature>
<dbReference type="Pfam" id="PF01757">
    <property type="entry name" value="Acyl_transf_3"/>
    <property type="match status" value="1"/>
</dbReference>
<dbReference type="AlphaFoldDB" id="A0AAJ5JZB8"/>
<reference evidence="9 10" key="1">
    <citation type="submission" date="2019-04" db="EMBL/GenBank/DDBJ databases">
        <title>Deinococcus metalilatus MA1002 mutant No.5.</title>
        <authorList>
            <person name="Park W."/>
            <person name="Park C."/>
        </authorList>
    </citation>
    <scope>NUCLEOTIDE SEQUENCE [LARGE SCALE GENOMIC DNA]</scope>
    <source>
        <strain evidence="9 10">MA1002-m5</strain>
    </source>
</reference>
<evidence type="ECO:0000256" key="5">
    <source>
        <dbReference type="ARBA" id="ARBA00022989"/>
    </source>
</evidence>
<comment type="caution">
    <text evidence="9">The sequence shown here is derived from an EMBL/GenBank/DDBJ whole genome shotgun (WGS) entry which is preliminary data.</text>
</comment>
<evidence type="ECO:0000256" key="2">
    <source>
        <dbReference type="ARBA" id="ARBA00007400"/>
    </source>
</evidence>
<feature type="domain" description="Acyltransferase 3" evidence="8">
    <location>
        <begin position="3"/>
        <end position="329"/>
    </location>
</feature>
<evidence type="ECO:0000256" key="7">
    <source>
        <dbReference type="SAM" id="Phobius"/>
    </source>
</evidence>
<feature type="transmembrane region" description="Helical" evidence="7">
    <location>
        <begin position="124"/>
        <end position="145"/>
    </location>
</feature>
<feature type="transmembrane region" description="Helical" evidence="7">
    <location>
        <begin position="211"/>
        <end position="234"/>
    </location>
</feature>
<feature type="transmembrane region" description="Helical" evidence="7">
    <location>
        <begin position="81"/>
        <end position="99"/>
    </location>
</feature>
<name>A0AAJ5JZB8_9DEIO</name>
<feature type="transmembrane region" description="Helical" evidence="7">
    <location>
        <begin position="40"/>
        <end position="60"/>
    </location>
</feature>
<keyword evidence="6 7" id="KW-0472">Membrane</keyword>
<comment type="similarity">
    <text evidence="2">Belongs to the acyltransferase 3 family.</text>
</comment>
<evidence type="ECO:0000256" key="3">
    <source>
        <dbReference type="ARBA" id="ARBA00022475"/>
    </source>
</evidence>
<feature type="transmembrane region" description="Helical" evidence="7">
    <location>
        <begin position="246"/>
        <end position="266"/>
    </location>
</feature>
<dbReference type="GO" id="GO:0016413">
    <property type="term" value="F:O-acetyltransferase activity"/>
    <property type="evidence" value="ECO:0007669"/>
    <property type="project" value="TreeGrafter"/>
</dbReference>
<dbReference type="PANTHER" id="PTHR40074">
    <property type="entry name" value="O-ACETYLTRANSFERASE WECH"/>
    <property type="match status" value="1"/>
</dbReference>
<dbReference type="Proteomes" id="UP000308000">
    <property type="component" value="Unassembled WGS sequence"/>
</dbReference>
<keyword evidence="9" id="KW-0012">Acyltransferase</keyword>
<evidence type="ECO:0000256" key="4">
    <source>
        <dbReference type="ARBA" id="ARBA00022692"/>
    </source>
</evidence>
<proteinExistence type="inferred from homology"/>
<dbReference type="PANTHER" id="PTHR40074:SF2">
    <property type="entry name" value="O-ACETYLTRANSFERASE WECH"/>
    <property type="match status" value="1"/>
</dbReference>
<dbReference type="GO" id="GO:0009246">
    <property type="term" value="P:enterobacterial common antigen biosynthetic process"/>
    <property type="evidence" value="ECO:0007669"/>
    <property type="project" value="TreeGrafter"/>
</dbReference>
<dbReference type="InterPro" id="IPR002656">
    <property type="entry name" value="Acyl_transf_3_dom"/>
</dbReference>
<evidence type="ECO:0000256" key="6">
    <source>
        <dbReference type="ARBA" id="ARBA00023136"/>
    </source>
</evidence>
<keyword evidence="3" id="KW-1003">Cell membrane</keyword>
<feature type="transmembrane region" description="Helical" evidence="7">
    <location>
        <begin position="310"/>
        <end position="333"/>
    </location>
</feature>
<dbReference type="EMBL" id="VBRC01000002">
    <property type="protein sequence ID" value="TLK31044.1"/>
    <property type="molecule type" value="Genomic_DNA"/>
</dbReference>
<comment type="subcellular location">
    <subcellularLocation>
        <location evidence="1">Cell membrane</location>
        <topology evidence="1">Multi-pass membrane protein</topology>
    </subcellularLocation>
</comment>
<protein>
    <submittedName>
        <fullName evidence="9">Acyltransferase</fullName>
    </submittedName>
</protein>
<feature type="transmembrane region" description="Helical" evidence="7">
    <location>
        <begin position="12"/>
        <end position="34"/>
    </location>
</feature>
<dbReference type="GO" id="GO:0005886">
    <property type="term" value="C:plasma membrane"/>
    <property type="evidence" value="ECO:0007669"/>
    <property type="project" value="UniProtKB-SubCell"/>
</dbReference>
<keyword evidence="4 7" id="KW-0812">Transmembrane</keyword>
<feature type="transmembrane region" description="Helical" evidence="7">
    <location>
        <begin position="181"/>
        <end position="199"/>
    </location>
</feature>
<evidence type="ECO:0000313" key="10">
    <source>
        <dbReference type="Proteomes" id="UP000308000"/>
    </source>
</evidence>
<sequence length="344" mass="38412">MVELDVYRGVTILAVVLHHLTGLAIRHAAAGSLLGGGLMVLNRGTHFVVPAFLFLTALVLTRSALRRFHLGAYVRSRVQKVLVPYLFWTAAYVGFRVFTAQDPPAVLGDPDRWRVWLQYGKGYFHLYFLLIALQFSLILPLLLPLFRRRPRFRWVLVGAVALQLLVYLLNRSGVLHFRFPATMVLWYLPVLGLGMAFGSSDVPFGRFWHRWRLWIVAATLLTFAWYVPLSVALLQRVPVSSAAYSLANWSYTTAASLALLGLAQVLTRAPARLVRVLTSLGTVSLQVYLLHPAVLLFLERRGFPGDPARFVLVLAAYGAVALAVPLAVARLLAGTRVARWVFGR</sequence>
<accession>A0AAJ5JZB8</accession>
<feature type="transmembrane region" description="Helical" evidence="7">
    <location>
        <begin position="273"/>
        <end position="298"/>
    </location>
</feature>
<organism evidence="9 10">
    <name type="scientific">Deinococcus metallilatus</name>
    <dbReference type="NCBI Taxonomy" id="1211322"/>
    <lineage>
        <taxon>Bacteria</taxon>
        <taxon>Thermotogati</taxon>
        <taxon>Deinococcota</taxon>
        <taxon>Deinococci</taxon>
        <taxon>Deinococcales</taxon>
        <taxon>Deinococcaceae</taxon>
        <taxon>Deinococcus</taxon>
    </lineage>
</organism>
<keyword evidence="5 7" id="KW-1133">Transmembrane helix</keyword>
<keyword evidence="9" id="KW-0808">Transferase</keyword>
<evidence type="ECO:0000259" key="8">
    <source>
        <dbReference type="Pfam" id="PF01757"/>
    </source>
</evidence>